<keyword evidence="2" id="KW-1185">Reference proteome</keyword>
<protein>
    <submittedName>
        <fullName evidence="1">Uncharacterized protein</fullName>
    </submittedName>
</protein>
<evidence type="ECO:0000313" key="1">
    <source>
        <dbReference type="EMBL" id="CAJ2671310.1"/>
    </source>
</evidence>
<sequence>MWISFLKVVQFCLSVEKLIVTLVLGSKNYEFVSYYCTKIVLFSTVVLNHGDLELAYGRYQSQNETQARK</sequence>
<dbReference type="EMBL" id="CASHSV030000615">
    <property type="protein sequence ID" value="CAJ2671310.1"/>
    <property type="molecule type" value="Genomic_DNA"/>
</dbReference>
<gene>
    <name evidence="1" type="ORF">MILVUS5_LOCUS35169</name>
</gene>
<organism evidence="1 2">
    <name type="scientific">Trifolium pratense</name>
    <name type="common">Red clover</name>
    <dbReference type="NCBI Taxonomy" id="57577"/>
    <lineage>
        <taxon>Eukaryota</taxon>
        <taxon>Viridiplantae</taxon>
        <taxon>Streptophyta</taxon>
        <taxon>Embryophyta</taxon>
        <taxon>Tracheophyta</taxon>
        <taxon>Spermatophyta</taxon>
        <taxon>Magnoliopsida</taxon>
        <taxon>eudicotyledons</taxon>
        <taxon>Gunneridae</taxon>
        <taxon>Pentapetalae</taxon>
        <taxon>rosids</taxon>
        <taxon>fabids</taxon>
        <taxon>Fabales</taxon>
        <taxon>Fabaceae</taxon>
        <taxon>Papilionoideae</taxon>
        <taxon>50 kb inversion clade</taxon>
        <taxon>NPAAA clade</taxon>
        <taxon>Hologalegina</taxon>
        <taxon>IRL clade</taxon>
        <taxon>Trifolieae</taxon>
        <taxon>Trifolium</taxon>
    </lineage>
</organism>
<dbReference type="Proteomes" id="UP001177021">
    <property type="component" value="Unassembled WGS sequence"/>
</dbReference>
<reference evidence="1" key="1">
    <citation type="submission" date="2023-10" db="EMBL/GenBank/DDBJ databases">
        <authorList>
            <person name="Rodriguez Cubillos JULIANA M."/>
            <person name="De Vega J."/>
        </authorList>
    </citation>
    <scope>NUCLEOTIDE SEQUENCE</scope>
</reference>
<comment type="caution">
    <text evidence="1">The sequence shown here is derived from an EMBL/GenBank/DDBJ whole genome shotgun (WGS) entry which is preliminary data.</text>
</comment>
<name>A0ACB0LP36_TRIPR</name>
<accession>A0ACB0LP36</accession>
<proteinExistence type="predicted"/>
<evidence type="ECO:0000313" key="2">
    <source>
        <dbReference type="Proteomes" id="UP001177021"/>
    </source>
</evidence>